<gene>
    <name evidence="2" type="ORF">GCM10010357_42650</name>
</gene>
<accession>A0ABP3IQC9</accession>
<proteinExistence type="predicted"/>
<name>A0ABP3IQC9_9ACTN</name>
<evidence type="ECO:0000313" key="2">
    <source>
        <dbReference type="EMBL" id="GAA0416724.1"/>
    </source>
</evidence>
<sequence length="159" mass="16444">MAADTDDTSGPTHNFGDMEITKNTASRTRRTEWSLSLLGGLKHQGTFTARERTVHVAAVGGAKLDHTAADLPDGPTRLVKAALVGGAELAYPEGASAEVDAFSLLGGVDVTVPAGTAVEVRGFSLIGGRSKDTAGEEGGPVVKVRSYSLIGGVKVRQER</sequence>
<keyword evidence="3" id="KW-1185">Reference proteome</keyword>
<organism evidence="2 3">
    <name type="scientific">Streptomyces luteireticuli</name>
    <dbReference type="NCBI Taxonomy" id="173858"/>
    <lineage>
        <taxon>Bacteria</taxon>
        <taxon>Bacillati</taxon>
        <taxon>Actinomycetota</taxon>
        <taxon>Actinomycetes</taxon>
        <taxon>Kitasatosporales</taxon>
        <taxon>Streptomycetaceae</taxon>
        <taxon>Streptomyces</taxon>
    </lineage>
</organism>
<feature type="region of interest" description="Disordered" evidence="1">
    <location>
        <begin position="1"/>
        <end position="26"/>
    </location>
</feature>
<evidence type="ECO:0000256" key="1">
    <source>
        <dbReference type="SAM" id="MobiDB-lite"/>
    </source>
</evidence>
<reference evidence="3" key="1">
    <citation type="journal article" date="2019" name="Int. J. Syst. Evol. Microbiol.">
        <title>The Global Catalogue of Microorganisms (GCM) 10K type strain sequencing project: providing services to taxonomists for standard genome sequencing and annotation.</title>
        <authorList>
            <consortium name="The Broad Institute Genomics Platform"/>
            <consortium name="The Broad Institute Genome Sequencing Center for Infectious Disease"/>
            <person name="Wu L."/>
            <person name="Ma J."/>
        </authorList>
    </citation>
    <scope>NUCLEOTIDE SEQUENCE [LARGE SCALE GENOMIC DNA]</scope>
    <source>
        <strain evidence="3">JCM 4788</strain>
    </source>
</reference>
<dbReference type="Proteomes" id="UP001500879">
    <property type="component" value="Unassembled WGS sequence"/>
</dbReference>
<dbReference type="PANTHER" id="PTHR40763">
    <property type="entry name" value="MEMBRANE PROTEIN-RELATED"/>
    <property type="match status" value="1"/>
</dbReference>
<dbReference type="PANTHER" id="PTHR40763:SF4">
    <property type="entry name" value="DUF1707 DOMAIN-CONTAINING PROTEIN"/>
    <property type="match status" value="1"/>
</dbReference>
<protein>
    <recommendedName>
        <fullName evidence="4">Cell wall-active antibiotics response LiaF-like C-terminal domain-containing protein</fullName>
    </recommendedName>
</protein>
<comment type="caution">
    <text evidence="2">The sequence shown here is derived from an EMBL/GenBank/DDBJ whole genome shotgun (WGS) entry which is preliminary data.</text>
</comment>
<evidence type="ECO:0008006" key="4">
    <source>
        <dbReference type="Google" id="ProtNLM"/>
    </source>
</evidence>
<evidence type="ECO:0000313" key="3">
    <source>
        <dbReference type="Proteomes" id="UP001500879"/>
    </source>
</evidence>
<dbReference type="EMBL" id="BAAABX010000048">
    <property type="protein sequence ID" value="GAA0416724.1"/>
    <property type="molecule type" value="Genomic_DNA"/>
</dbReference>